<evidence type="ECO:0000313" key="1">
    <source>
        <dbReference type="EMBL" id="GAG32402.1"/>
    </source>
</evidence>
<comment type="caution">
    <text evidence="1">The sequence shown here is derived from an EMBL/GenBank/DDBJ whole genome shotgun (WGS) entry which is preliminary data.</text>
</comment>
<accession>X0XAG4</accession>
<dbReference type="EMBL" id="BARS01044091">
    <property type="protein sequence ID" value="GAG32402.1"/>
    <property type="molecule type" value="Genomic_DNA"/>
</dbReference>
<reference evidence="1" key="1">
    <citation type="journal article" date="2014" name="Front. Microbiol.">
        <title>High frequency of phylogenetically diverse reductive dehalogenase-homologous genes in deep subseafloor sedimentary metagenomes.</title>
        <authorList>
            <person name="Kawai M."/>
            <person name="Futagami T."/>
            <person name="Toyoda A."/>
            <person name="Takaki Y."/>
            <person name="Nishi S."/>
            <person name="Hori S."/>
            <person name="Arai W."/>
            <person name="Tsubouchi T."/>
            <person name="Morono Y."/>
            <person name="Uchiyama I."/>
            <person name="Ito T."/>
            <person name="Fujiyama A."/>
            <person name="Inagaki F."/>
            <person name="Takami H."/>
        </authorList>
    </citation>
    <scope>NUCLEOTIDE SEQUENCE</scope>
    <source>
        <strain evidence="1">Expedition CK06-06</strain>
    </source>
</reference>
<dbReference type="AlphaFoldDB" id="X0XAG4"/>
<name>X0XAG4_9ZZZZ</name>
<gene>
    <name evidence="1" type="ORF">S01H1_66662</name>
</gene>
<proteinExistence type="predicted"/>
<sequence length="221" mass="23531">MTEYQASVDNLILCQGEQTLCGYAQDATTTATHATSTPMYCYEKPTEEGGPTIIPPGEVEVQCPAGCECKTRAEAGTEPTWCQNQTTPCGTDAAGNQKYCIEKPAEEAQCPTGCECMDPDQAAGYESCLRDGNEIPCGTDTAGIQRYCFRKPAGQSGLSRIASAMPEETGLTAPSEQTGTTLSTSPVSIRDLYRPTRFIKGFVVIYSTAPLDVVAVYTAST</sequence>
<feature type="non-terminal residue" evidence="1">
    <location>
        <position position="221"/>
    </location>
</feature>
<protein>
    <submittedName>
        <fullName evidence="1">Uncharacterized protein</fullName>
    </submittedName>
</protein>
<organism evidence="1">
    <name type="scientific">marine sediment metagenome</name>
    <dbReference type="NCBI Taxonomy" id="412755"/>
    <lineage>
        <taxon>unclassified sequences</taxon>
        <taxon>metagenomes</taxon>
        <taxon>ecological metagenomes</taxon>
    </lineage>
</organism>